<keyword evidence="1" id="KW-1133">Transmembrane helix</keyword>
<name>A0A6M3M1B1_9ZZZZ</name>
<proteinExistence type="predicted"/>
<feature type="transmembrane region" description="Helical" evidence="1">
    <location>
        <begin position="33"/>
        <end position="54"/>
    </location>
</feature>
<evidence type="ECO:0000313" key="2">
    <source>
        <dbReference type="EMBL" id="QJA98871.1"/>
    </source>
</evidence>
<keyword evidence="1" id="KW-0472">Membrane</keyword>
<feature type="transmembrane region" description="Helical" evidence="1">
    <location>
        <begin position="9"/>
        <end position="27"/>
    </location>
</feature>
<reference evidence="2" key="1">
    <citation type="submission" date="2020-03" db="EMBL/GenBank/DDBJ databases">
        <title>The deep terrestrial virosphere.</title>
        <authorList>
            <person name="Holmfeldt K."/>
            <person name="Nilsson E."/>
            <person name="Simone D."/>
            <person name="Lopez-Fernandez M."/>
            <person name="Wu X."/>
            <person name="de Brujin I."/>
            <person name="Lundin D."/>
            <person name="Andersson A."/>
            <person name="Bertilsson S."/>
            <person name="Dopson M."/>
        </authorList>
    </citation>
    <scope>NUCLEOTIDE SEQUENCE</scope>
    <source>
        <strain evidence="2">MM171A01453</strain>
    </source>
</reference>
<protein>
    <submittedName>
        <fullName evidence="2">Uncharacterized protein</fullName>
    </submittedName>
</protein>
<keyword evidence="1" id="KW-0812">Transmembrane</keyword>
<gene>
    <name evidence="2" type="ORF">MM171A01453_0012</name>
</gene>
<dbReference type="EMBL" id="MT143614">
    <property type="protein sequence ID" value="QJA98871.1"/>
    <property type="molecule type" value="Genomic_DNA"/>
</dbReference>
<accession>A0A6M3M1B1</accession>
<dbReference type="AlphaFoldDB" id="A0A6M3M1B1"/>
<organism evidence="2">
    <name type="scientific">viral metagenome</name>
    <dbReference type="NCBI Taxonomy" id="1070528"/>
    <lineage>
        <taxon>unclassified sequences</taxon>
        <taxon>metagenomes</taxon>
        <taxon>organismal metagenomes</taxon>
    </lineage>
</organism>
<sequence length="73" mass="7930">MSELSETDVFFGMFFSYCLGGVIGYALPYNHGHTFFGCLLNAIGLGLTFLLAYMGATGLINDHQIATKTEAEQ</sequence>
<evidence type="ECO:0000256" key="1">
    <source>
        <dbReference type="SAM" id="Phobius"/>
    </source>
</evidence>